<keyword evidence="1" id="KW-0472">Membrane</keyword>
<feature type="transmembrane region" description="Helical" evidence="1">
    <location>
        <begin position="159"/>
        <end position="180"/>
    </location>
</feature>
<gene>
    <name evidence="2" type="ORF">WOLCODRAFT_144305</name>
</gene>
<dbReference type="AlphaFoldDB" id="A0A2H3K3I5"/>
<accession>A0A2H3K3I5</accession>
<feature type="transmembrane region" description="Helical" evidence="1">
    <location>
        <begin position="186"/>
        <end position="210"/>
    </location>
</feature>
<dbReference type="Proteomes" id="UP000218811">
    <property type="component" value="Unassembled WGS sequence"/>
</dbReference>
<evidence type="ECO:0008006" key="4">
    <source>
        <dbReference type="Google" id="ProtNLM"/>
    </source>
</evidence>
<dbReference type="EMBL" id="KB468135">
    <property type="protein sequence ID" value="PCH42977.1"/>
    <property type="molecule type" value="Genomic_DNA"/>
</dbReference>
<dbReference type="OMA" id="IFENDME"/>
<dbReference type="PANTHER" id="PTHR34391:SF2">
    <property type="entry name" value="TRP C-TERMINAL DOMAIN-CONTAINING PROTEIN"/>
    <property type="match status" value="1"/>
</dbReference>
<evidence type="ECO:0000256" key="1">
    <source>
        <dbReference type="SAM" id="Phobius"/>
    </source>
</evidence>
<feature type="transmembrane region" description="Helical" evidence="1">
    <location>
        <begin position="82"/>
        <end position="101"/>
    </location>
</feature>
<reference evidence="2 3" key="1">
    <citation type="journal article" date="2012" name="Science">
        <title>The Paleozoic origin of enzymatic lignin decomposition reconstructed from 31 fungal genomes.</title>
        <authorList>
            <person name="Floudas D."/>
            <person name="Binder M."/>
            <person name="Riley R."/>
            <person name="Barry K."/>
            <person name="Blanchette R.A."/>
            <person name="Henrissat B."/>
            <person name="Martinez A.T."/>
            <person name="Otillar R."/>
            <person name="Spatafora J.W."/>
            <person name="Yadav J.S."/>
            <person name="Aerts A."/>
            <person name="Benoit I."/>
            <person name="Boyd A."/>
            <person name="Carlson A."/>
            <person name="Copeland A."/>
            <person name="Coutinho P.M."/>
            <person name="de Vries R.P."/>
            <person name="Ferreira P."/>
            <person name="Findley K."/>
            <person name="Foster B."/>
            <person name="Gaskell J."/>
            <person name="Glotzer D."/>
            <person name="Gorecki P."/>
            <person name="Heitman J."/>
            <person name="Hesse C."/>
            <person name="Hori C."/>
            <person name="Igarashi K."/>
            <person name="Jurgens J.A."/>
            <person name="Kallen N."/>
            <person name="Kersten P."/>
            <person name="Kohler A."/>
            <person name="Kuees U."/>
            <person name="Kumar T.K.A."/>
            <person name="Kuo A."/>
            <person name="LaButti K."/>
            <person name="Larrondo L.F."/>
            <person name="Lindquist E."/>
            <person name="Ling A."/>
            <person name="Lombard V."/>
            <person name="Lucas S."/>
            <person name="Lundell T."/>
            <person name="Martin R."/>
            <person name="McLaughlin D.J."/>
            <person name="Morgenstern I."/>
            <person name="Morin E."/>
            <person name="Murat C."/>
            <person name="Nagy L.G."/>
            <person name="Nolan M."/>
            <person name="Ohm R.A."/>
            <person name="Patyshakuliyeva A."/>
            <person name="Rokas A."/>
            <person name="Ruiz-Duenas F.J."/>
            <person name="Sabat G."/>
            <person name="Salamov A."/>
            <person name="Samejima M."/>
            <person name="Schmutz J."/>
            <person name="Slot J.C."/>
            <person name="St John F."/>
            <person name="Stenlid J."/>
            <person name="Sun H."/>
            <person name="Sun S."/>
            <person name="Syed K."/>
            <person name="Tsang A."/>
            <person name="Wiebenga A."/>
            <person name="Young D."/>
            <person name="Pisabarro A."/>
            <person name="Eastwood D.C."/>
            <person name="Martin F."/>
            <person name="Cullen D."/>
            <person name="Grigoriev I.V."/>
            <person name="Hibbett D.S."/>
        </authorList>
    </citation>
    <scope>NUCLEOTIDE SEQUENCE [LARGE SCALE GENOMIC DNA]</scope>
    <source>
        <strain evidence="2 3">MD-104</strain>
    </source>
</reference>
<feature type="transmembrane region" description="Helical" evidence="1">
    <location>
        <begin position="284"/>
        <end position="306"/>
    </location>
</feature>
<dbReference type="PANTHER" id="PTHR34391">
    <property type="entry name" value="UPF0658 GOLGI APPARATUS MEMBRANE PROTEIN C1952.10C-RELATED"/>
    <property type="match status" value="1"/>
</dbReference>
<evidence type="ECO:0000313" key="2">
    <source>
        <dbReference type="EMBL" id="PCH42977.1"/>
    </source>
</evidence>
<organism evidence="2 3">
    <name type="scientific">Wolfiporia cocos (strain MD-104)</name>
    <name type="common">Brown rot fungus</name>
    <dbReference type="NCBI Taxonomy" id="742152"/>
    <lineage>
        <taxon>Eukaryota</taxon>
        <taxon>Fungi</taxon>
        <taxon>Dikarya</taxon>
        <taxon>Basidiomycota</taxon>
        <taxon>Agaricomycotina</taxon>
        <taxon>Agaricomycetes</taxon>
        <taxon>Polyporales</taxon>
        <taxon>Phaeolaceae</taxon>
        <taxon>Wolfiporia</taxon>
    </lineage>
</organism>
<proteinExistence type="predicted"/>
<dbReference type="OrthoDB" id="3263941at2759"/>
<evidence type="ECO:0000313" key="3">
    <source>
        <dbReference type="Proteomes" id="UP000218811"/>
    </source>
</evidence>
<feature type="transmembrane region" description="Helical" evidence="1">
    <location>
        <begin position="312"/>
        <end position="339"/>
    </location>
</feature>
<keyword evidence="1" id="KW-1133">Transmembrane helix</keyword>
<feature type="transmembrane region" description="Helical" evidence="1">
    <location>
        <begin position="222"/>
        <end position="241"/>
    </location>
</feature>
<name>A0A2H3K3I5_WOLCO</name>
<dbReference type="GO" id="GO:0005794">
    <property type="term" value="C:Golgi apparatus"/>
    <property type="evidence" value="ECO:0007669"/>
    <property type="project" value="TreeGrafter"/>
</dbReference>
<keyword evidence="3" id="KW-1185">Reference proteome</keyword>
<sequence length="416" mass="46982">MVPSRSTLDELKLNNTISHLSPNVTRRSLDVVSIVPMLNMGRIEGAKLSYDHGAQDVILSETCSRSLILAGDVFSSFYYEDVILLAAQFWLMVISVVAVIYRSIPQILAINCARVLMTVWEIYATWRITSYGHTFSLLYVAQGTPCQFNFFSDFWTRRMALTIPNLILNITAFGFESLIGRHLIKVGALVIIAIMFNNTATCQTFTLYTFQRAAPSASVLRIYRLDIFYLLSMMGLWITWLDEGVGKIATYETLYKALFFTTIITVLPWLAMGWYAVRREMRKTFAVWLIMGSVYLICWTLMFYSYSFRWTFLYWKFFACLTCTSYIVLIATGIAGVICRLNFGKGLAHYLHVEEVLAKSGFAAGIFENDMEQLQSPQKSAAIETARTTDARPHGEGGESDVAMGPIIVIQGNSVV</sequence>
<feature type="transmembrane region" description="Helical" evidence="1">
    <location>
        <begin position="253"/>
        <end position="277"/>
    </location>
</feature>
<keyword evidence="1" id="KW-0812">Transmembrane</keyword>
<protein>
    <recommendedName>
        <fullName evidence="4">Transmembrane protein</fullName>
    </recommendedName>
</protein>
<dbReference type="InterPro" id="IPR040410">
    <property type="entry name" value="UPF0658_Golgi"/>
</dbReference>